<dbReference type="AlphaFoldDB" id="X0S2U6"/>
<dbReference type="GO" id="GO:0016301">
    <property type="term" value="F:kinase activity"/>
    <property type="evidence" value="ECO:0007669"/>
    <property type="project" value="UniProtKB-KW"/>
</dbReference>
<dbReference type="InterPro" id="IPR011611">
    <property type="entry name" value="PfkB_dom"/>
</dbReference>
<evidence type="ECO:0000313" key="7">
    <source>
        <dbReference type="EMBL" id="GAF75403.1"/>
    </source>
</evidence>
<dbReference type="InterPro" id="IPR029056">
    <property type="entry name" value="Ribokinase-like"/>
</dbReference>
<evidence type="ECO:0000256" key="3">
    <source>
        <dbReference type="ARBA" id="ARBA00022741"/>
    </source>
</evidence>
<name>X0S2U6_9ZZZZ</name>
<dbReference type="PANTHER" id="PTHR43085">
    <property type="entry name" value="HEXOKINASE FAMILY MEMBER"/>
    <property type="match status" value="1"/>
</dbReference>
<dbReference type="InterPro" id="IPR050306">
    <property type="entry name" value="PfkB_Carbo_kinase"/>
</dbReference>
<comment type="similarity">
    <text evidence="1">Belongs to the carbohydrate kinase PfkB family.</text>
</comment>
<dbReference type="Gene3D" id="3.40.1190.20">
    <property type="match status" value="1"/>
</dbReference>
<dbReference type="EMBL" id="BARS01001712">
    <property type="protein sequence ID" value="GAF75403.1"/>
    <property type="molecule type" value="Genomic_DNA"/>
</dbReference>
<dbReference type="Pfam" id="PF00294">
    <property type="entry name" value="PfkB"/>
    <property type="match status" value="1"/>
</dbReference>
<proteinExistence type="inferred from homology"/>
<comment type="caution">
    <text evidence="7">The sequence shown here is derived from an EMBL/GenBank/DDBJ whole genome shotgun (WGS) entry which is preliminary data.</text>
</comment>
<keyword evidence="4" id="KW-0418">Kinase</keyword>
<dbReference type="GO" id="GO:0005524">
    <property type="term" value="F:ATP binding"/>
    <property type="evidence" value="ECO:0007669"/>
    <property type="project" value="UniProtKB-KW"/>
</dbReference>
<sequence length="219" mass="23818">MDIVCLGEVLIDMFPAEIGVKLTDVSAFRPKPGGAPANVAVAAARLGAQSAFIGKVGDDLFGHYLENVLKTEGVNTVGMRYDEEARTTMAIIAKPDENTSEFVFYRNPGADTRLKPEEIDLKLLQKTKCLHFGSLSLTHEPSRSATIEAVNLAHASGALISFDVNYRPSLWKNPHEAYERAMTVVPKVDLLKVNELELVMLGGSDDLEKAAKSLLQHGP</sequence>
<keyword evidence="2" id="KW-0808">Transferase</keyword>
<accession>X0S2U6</accession>
<dbReference type="PANTHER" id="PTHR43085:SF1">
    <property type="entry name" value="PSEUDOURIDINE KINASE-RELATED"/>
    <property type="match status" value="1"/>
</dbReference>
<evidence type="ECO:0000256" key="2">
    <source>
        <dbReference type="ARBA" id="ARBA00022679"/>
    </source>
</evidence>
<organism evidence="7">
    <name type="scientific">marine sediment metagenome</name>
    <dbReference type="NCBI Taxonomy" id="412755"/>
    <lineage>
        <taxon>unclassified sequences</taxon>
        <taxon>metagenomes</taxon>
        <taxon>ecological metagenomes</taxon>
    </lineage>
</organism>
<dbReference type="PRINTS" id="PR00990">
    <property type="entry name" value="RIBOKINASE"/>
</dbReference>
<protein>
    <recommendedName>
        <fullName evidence="6">Carbohydrate kinase PfkB domain-containing protein</fullName>
    </recommendedName>
</protein>
<reference evidence="7" key="1">
    <citation type="journal article" date="2014" name="Front. Microbiol.">
        <title>High frequency of phylogenetically diverse reductive dehalogenase-homologous genes in deep subseafloor sedimentary metagenomes.</title>
        <authorList>
            <person name="Kawai M."/>
            <person name="Futagami T."/>
            <person name="Toyoda A."/>
            <person name="Takaki Y."/>
            <person name="Nishi S."/>
            <person name="Hori S."/>
            <person name="Arai W."/>
            <person name="Tsubouchi T."/>
            <person name="Morono Y."/>
            <person name="Uchiyama I."/>
            <person name="Ito T."/>
            <person name="Fujiyama A."/>
            <person name="Inagaki F."/>
            <person name="Takami H."/>
        </authorList>
    </citation>
    <scope>NUCLEOTIDE SEQUENCE</scope>
    <source>
        <strain evidence="7">Expedition CK06-06</strain>
    </source>
</reference>
<dbReference type="CDD" id="cd01167">
    <property type="entry name" value="bac_FRK"/>
    <property type="match status" value="1"/>
</dbReference>
<evidence type="ECO:0000256" key="1">
    <source>
        <dbReference type="ARBA" id="ARBA00010688"/>
    </source>
</evidence>
<keyword evidence="5" id="KW-0067">ATP-binding</keyword>
<dbReference type="SUPFAM" id="SSF53613">
    <property type="entry name" value="Ribokinase-like"/>
    <property type="match status" value="1"/>
</dbReference>
<keyword evidence="3" id="KW-0547">Nucleotide-binding</keyword>
<evidence type="ECO:0000259" key="6">
    <source>
        <dbReference type="Pfam" id="PF00294"/>
    </source>
</evidence>
<evidence type="ECO:0000256" key="4">
    <source>
        <dbReference type="ARBA" id="ARBA00022777"/>
    </source>
</evidence>
<feature type="non-terminal residue" evidence="7">
    <location>
        <position position="219"/>
    </location>
</feature>
<feature type="domain" description="Carbohydrate kinase PfkB" evidence="6">
    <location>
        <begin position="2"/>
        <end position="216"/>
    </location>
</feature>
<gene>
    <name evidence="7" type="ORF">S01H1_03202</name>
</gene>
<evidence type="ECO:0000256" key="5">
    <source>
        <dbReference type="ARBA" id="ARBA00022840"/>
    </source>
</evidence>
<dbReference type="InterPro" id="IPR002139">
    <property type="entry name" value="Ribo/fructo_kinase"/>
</dbReference>